<reference evidence="11" key="1">
    <citation type="submission" date="2022-11" db="UniProtKB">
        <authorList>
            <consortium name="WormBaseParasite"/>
        </authorList>
    </citation>
    <scope>IDENTIFICATION</scope>
</reference>
<dbReference type="InterPro" id="IPR002401">
    <property type="entry name" value="Cyt_P450_E_grp-I"/>
</dbReference>
<proteinExistence type="inferred from homology"/>
<dbReference type="GO" id="GO:0016705">
    <property type="term" value="F:oxidoreductase activity, acting on paired donors, with incorporation or reduction of molecular oxygen"/>
    <property type="evidence" value="ECO:0007669"/>
    <property type="project" value="InterPro"/>
</dbReference>
<comment type="cofactor">
    <cofactor evidence="1 8">
        <name>heme</name>
        <dbReference type="ChEBI" id="CHEBI:30413"/>
    </cofactor>
</comment>
<accession>A0A914CR83</accession>
<keyword evidence="5 9" id="KW-0560">Oxidoreductase</keyword>
<protein>
    <submittedName>
        <fullName evidence="11">Cytochrome P450</fullName>
    </submittedName>
</protein>
<feature type="binding site" description="axial binding residue" evidence="8">
    <location>
        <position position="75"/>
    </location>
    <ligand>
        <name>heme</name>
        <dbReference type="ChEBI" id="CHEBI:30413"/>
    </ligand>
    <ligandPart>
        <name>Fe</name>
        <dbReference type="ChEBI" id="CHEBI:18248"/>
    </ligandPart>
</feature>
<dbReference type="AlphaFoldDB" id="A0A914CR83"/>
<dbReference type="PANTHER" id="PTHR24292">
    <property type="entry name" value="CYTOCHROME P450"/>
    <property type="match status" value="1"/>
</dbReference>
<dbReference type="GO" id="GO:0005506">
    <property type="term" value="F:iron ion binding"/>
    <property type="evidence" value="ECO:0007669"/>
    <property type="project" value="InterPro"/>
</dbReference>
<dbReference type="PRINTS" id="PR00463">
    <property type="entry name" value="EP450I"/>
</dbReference>
<keyword evidence="4 8" id="KW-0479">Metal-binding</keyword>
<evidence type="ECO:0000256" key="3">
    <source>
        <dbReference type="ARBA" id="ARBA00022617"/>
    </source>
</evidence>
<evidence type="ECO:0000256" key="7">
    <source>
        <dbReference type="ARBA" id="ARBA00023033"/>
    </source>
</evidence>
<dbReference type="InterPro" id="IPR050476">
    <property type="entry name" value="Insect_CytP450_Detox"/>
</dbReference>
<evidence type="ECO:0000256" key="8">
    <source>
        <dbReference type="PIRSR" id="PIRSR602401-1"/>
    </source>
</evidence>
<keyword evidence="7 9" id="KW-0503">Monooxygenase</keyword>
<organism evidence="10 11">
    <name type="scientific">Acrobeloides nanus</name>
    <dbReference type="NCBI Taxonomy" id="290746"/>
    <lineage>
        <taxon>Eukaryota</taxon>
        <taxon>Metazoa</taxon>
        <taxon>Ecdysozoa</taxon>
        <taxon>Nematoda</taxon>
        <taxon>Chromadorea</taxon>
        <taxon>Rhabditida</taxon>
        <taxon>Tylenchina</taxon>
        <taxon>Cephalobomorpha</taxon>
        <taxon>Cephaloboidea</taxon>
        <taxon>Cephalobidae</taxon>
        <taxon>Acrobeloides</taxon>
    </lineage>
</organism>
<sequence>MPEIQEKMRDEIMEVIGDKEEIGYDDIAKLKYVNQVVQETLRMYPAVARLIFSPEEKAKRDPLTYLPFGYGPRNCIGMRFAYFEIWMTLAHLLKNYRFYSIPGSPDLPVQIDTRGLTKPKEALFVRAEKLF</sequence>
<dbReference type="InterPro" id="IPR001128">
    <property type="entry name" value="Cyt_P450"/>
</dbReference>
<evidence type="ECO:0000313" key="10">
    <source>
        <dbReference type="Proteomes" id="UP000887540"/>
    </source>
</evidence>
<dbReference type="Pfam" id="PF00067">
    <property type="entry name" value="p450"/>
    <property type="match status" value="2"/>
</dbReference>
<keyword evidence="6 8" id="KW-0408">Iron</keyword>
<evidence type="ECO:0000256" key="2">
    <source>
        <dbReference type="ARBA" id="ARBA00010617"/>
    </source>
</evidence>
<dbReference type="SUPFAM" id="SSF48264">
    <property type="entry name" value="Cytochrome P450"/>
    <property type="match status" value="1"/>
</dbReference>
<dbReference type="WBParaSite" id="ACRNAN_scaffold13100.g29842.t1">
    <property type="protein sequence ID" value="ACRNAN_scaffold13100.g29842.t1"/>
    <property type="gene ID" value="ACRNAN_scaffold13100.g29842"/>
</dbReference>
<evidence type="ECO:0000256" key="5">
    <source>
        <dbReference type="ARBA" id="ARBA00023002"/>
    </source>
</evidence>
<evidence type="ECO:0000256" key="4">
    <source>
        <dbReference type="ARBA" id="ARBA00022723"/>
    </source>
</evidence>
<dbReference type="Proteomes" id="UP000887540">
    <property type="component" value="Unplaced"/>
</dbReference>
<keyword evidence="3 8" id="KW-0349">Heme</keyword>
<dbReference type="GO" id="GO:0020037">
    <property type="term" value="F:heme binding"/>
    <property type="evidence" value="ECO:0007669"/>
    <property type="project" value="InterPro"/>
</dbReference>
<name>A0A914CR83_9BILA</name>
<dbReference type="Gene3D" id="1.10.630.10">
    <property type="entry name" value="Cytochrome P450"/>
    <property type="match status" value="2"/>
</dbReference>
<comment type="similarity">
    <text evidence="2 9">Belongs to the cytochrome P450 family.</text>
</comment>
<evidence type="ECO:0000313" key="11">
    <source>
        <dbReference type="WBParaSite" id="ACRNAN_scaffold13100.g29842.t1"/>
    </source>
</evidence>
<evidence type="ECO:0000256" key="1">
    <source>
        <dbReference type="ARBA" id="ARBA00001971"/>
    </source>
</evidence>
<dbReference type="PROSITE" id="PS00086">
    <property type="entry name" value="CYTOCHROME_P450"/>
    <property type="match status" value="1"/>
</dbReference>
<dbReference type="PANTHER" id="PTHR24292:SF54">
    <property type="entry name" value="CYP9F3-RELATED"/>
    <property type="match status" value="1"/>
</dbReference>
<dbReference type="GO" id="GO:0004497">
    <property type="term" value="F:monooxygenase activity"/>
    <property type="evidence" value="ECO:0007669"/>
    <property type="project" value="UniProtKB-KW"/>
</dbReference>
<evidence type="ECO:0000256" key="9">
    <source>
        <dbReference type="RuleBase" id="RU000461"/>
    </source>
</evidence>
<keyword evidence="10" id="KW-1185">Reference proteome</keyword>
<evidence type="ECO:0000256" key="6">
    <source>
        <dbReference type="ARBA" id="ARBA00023004"/>
    </source>
</evidence>
<dbReference type="InterPro" id="IPR036396">
    <property type="entry name" value="Cyt_P450_sf"/>
</dbReference>
<dbReference type="InterPro" id="IPR017972">
    <property type="entry name" value="Cyt_P450_CS"/>
</dbReference>